<dbReference type="OrthoDB" id="9793039at2"/>
<dbReference type="AlphaFoldDB" id="A0A316HSI7"/>
<dbReference type="SUPFAM" id="SSF54593">
    <property type="entry name" value="Glyoxalase/Bleomycin resistance protein/Dihydroxybiphenyl dioxygenase"/>
    <property type="match status" value="2"/>
</dbReference>
<keyword evidence="4" id="KW-1185">Reference proteome</keyword>
<dbReference type="RefSeq" id="WP_109640197.1">
    <property type="nucleotide sequence ID" value="NZ_QGHB01000012.1"/>
</dbReference>
<dbReference type="EMBL" id="QGHB01000012">
    <property type="protein sequence ID" value="PWK82859.1"/>
    <property type="molecule type" value="Genomic_DNA"/>
</dbReference>
<evidence type="ECO:0000313" key="3">
    <source>
        <dbReference type="Proteomes" id="UP000246005"/>
    </source>
</evidence>
<name>A0A316HSI7_9PSEU</name>
<reference evidence="1 3" key="1">
    <citation type="submission" date="2018-05" db="EMBL/GenBank/DDBJ databases">
        <title>Genomic Encyclopedia of Type Strains, Phase IV (KMG-IV): sequencing the most valuable type-strain genomes for metagenomic binning, comparative biology and taxonomic classification.</title>
        <authorList>
            <person name="Goeker M."/>
        </authorList>
    </citation>
    <scope>NUCLEOTIDE SEQUENCE [LARGE SCALE GENOMIC DNA]</scope>
    <source>
        <strain evidence="2 4">DSM 45479</strain>
        <strain evidence="1 3">DSM 45480</strain>
    </source>
</reference>
<proteinExistence type="predicted"/>
<evidence type="ECO:0000313" key="4">
    <source>
        <dbReference type="Proteomes" id="UP000248714"/>
    </source>
</evidence>
<comment type="caution">
    <text evidence="1">The sequence shown here is derived from an EMBL/GenBank/DDBJ whole genome shotgun (WGS) entry which is preliminary data.</text>
</comment>
<protein>
    <recommendedName>
        <fullName evidence="5">VOC domain-containing protein</fullName>
    </recommendedName>
</protein>
<dbReference type="InterPro" id="IPR029068">
    <property type="entry name" value="Glyas_Bleomycin-R_OHBP_Dase"/>
</dbReference>
<dbReference type="PANTHER" id="PTHR33993:SF14">
    <property type="entry name" value="GB|AAF24581.1"/>
    <property type="match status" value="1"/>
</dbReference>
<dbReference type="PANTHER" id="PTHR33993">
    <property type="entry name" value="GLYOXALASE-RELATED"/>
    <property type="match status" value="1"/>
</dbReference>
<dbReference type="Gene3D" id="3.10.180.10">
    <property type="entry name" value="2,3-Dihydroxybiphenyl 1,2-Dioxygenase, domain 1"/>
    <property type="match status" value="2"/>
</dbReference>
<evidence type="ECO:0000313" key="1">
    <source>
        <dbReference type="EMBL" id="PWK82859.1"/>
    </source>
</evidence>
<dbReference type="InterPro" id="IPR052164">
    <property type="entry name" value="Anthracycline_SecMetBiosynth"/>
</dbReference>
<sequence>MLTTDFVPGAPAWIELGSPEVVAAAEFYGRVLGWEYDGGLFRRYGSTVAAHVPLGAGAWTVHFAVADTGSAGPLRRLTDPQGAEFGVWRARDGAGLGAVSTPGALTWLELHTPAPEAAADFYRSVFAWEIQTIPGAPGLFCRPAGTGAGRLFGAVVEDSSAYWLPYFEVADPDGAAGAAEVAVEPYEVGGVGRIAVLADPFGARFGVMRSVTS</sequence>
<dbReference type="Proteomes" id="UP000246005">
    <property type="component" value="Unassembled WGS sequence"/>
</dbReference>
<dbReference type="EMBL" id="QLTT01000008">
    <property type="protein sequence ID" value="RAS62500.1"/>
    <property type="molecule type" value="Genomic_DNA"/>
</dbReference>
<evidence type="ECO:0008006" key="5">
    <source>
        <dbReference type="Google" id="ProtNLM"/>
    </source>
</evidence>
<dbReference type="Proteomes" id="UP000248714">
    <property type="component" value="Unassembled WGS sequence"/>
</dbReference>
<evidence type="ECO:0000313" key="2">
    <source>
        <dbReference type="EMBL" id="RAS62500.1"/>
    </source>
</evidence>
<accession>A0A316HSI7</accession>
<gene>
    <name evidence="2" type="ORF">C8D87_108322</name>
    <name evidence="1" type="ORF">C8D88_112109</name>
</gene>
<organism evidence="1 3">
    <name type="scientific">Lentzea atacamensis</name>
    <dbReference type="NCBI Taxonomy" id="531938"/>
    <lineage>
        <taxon>Bacteria</taxon>
        <taxon>Bacillati</taxon>
        <taxon>Actinomycetota</taxon>
        <taxon>Actinomycetes</taxon>
        <taxon>Pseudonocardiales</taxon>
        <taxon>Pseudonocardiaceae</taxon>
        <taxon>Lentzea</taxon>
    </lineage>
</organism>